<dbReference type="AlphaFoldDB" id="A0A2V2Z091"/>
<comment type="caution">
    <text evidence="1">The sequence shown here is derived from an EMBL/GenBank/DDBJ whole genome shotgun (WGS) entry which is preliminary data.</text>
</comment>
<protein>
    <submittedName>
        <fullName evidence="1">Uncharacterized protein</fullName>
    </submittedName>
</protein>
<proteinExistence type="predicted"/>
<gene>
    <name evidence="1" type="ORF">DFQ01_101288</name>
</gene>
<dbReference type="RefSeq" id="WP_110042086.1">
    <property type="nucleotide sequence ID" value="NZ_CP054613.1"/>
</dbReference>
<dbReference type="Proteomes" id="UP000246635">
    <property type="component" value="Unassembled WGS sequence"/>
</dbReference>
<name>A0A2V2Z091_9BACL</name>
<keyword evidence="2" id="KW-1185">Reference proteome</keyword>
<reference evidence="1 2" key="1">
    <citation type="submission" date="2018-05" db="EMBL/GenBank/DDBJ databases">
        <title>Genomic Encyclopedia of Type Strains, Phase III (KMG-III): the genomes of soil and plant-associated and newly described type strains.</title>
        <authorList>
            <person name="Whitman W."/>
        </authorList>
    </citation>
    <scope>NUCLEOTIDE SEQUENCE [LARGE SCALE GENOMIC DNA]</scope>
    <source>
        <strain evidence="1 2">CECT 5696</strain>
    </source>
</reference>
<accession>A0A2V2Z091</accession>
<dbReference type="EMBL" id="QGTQ01000001">
    <property type="protein sequence ID" value="PWW08565.1"/>
    <property type="molecule type" value="Genomic_DNA"/>
</dbReference>
<dbReference type="OrthoDB" id="9876476at2"/>
<evidence type="ECO:0000313" key="2">
    <source>
        <dbReference type="Proteomes" id="UP000246635"/>
    </source>
</evidence>
<organism evidence="1 2">
    <name type="scientific">Paenibacillus cellulosilyticus</name>
    <dbReference type="NCBI Taxonomy" id="375489"/>
    <lineage>
        <taxon>Bacteria</taxon>
        <taxon>Bacillati</taxon>
        <taxon>Bacillota</taxon>
        <taxon>Bacilli</taxon>
        <taxon>Bacillales</taxon>
        <taxon>Paenibacillaceae</taxon>
        <taxon>Paenibacillus</taxon>
    </lineage>
</organism>
<evidence type="ECO:0000313" key="1">
    <source>
        <dbReference type="EMBL" id="PWW08565.1"/>
    </source>
</evidence>
<sequence>MIVIIVAISILQQRTTESTTKVQQLEHSNKQIVDRSSFNHKIALRENQFPDKEIMAYGFGLRLYNSKGDFMVQETIQLDGSNYIYASIVNSTDKESEIGILLVIDGIPQRFFVDQQTDSDYIFRLSLQSNSLVNIPFLAKSLEISNGNNHTLSIVMLYDLEKMPNPTQPYIDFYTNTLIKQVTFSKNINIKSRVSLEFKDKSEKNMITSPGRGVTTKINIPHKELNYNSSNQILKMVDSSKRIVISNRAPVGTYSSILLIDNKPVTVDDRLNYYWKSNGVDHISIFGLNLKDEFQTGDHSLFQITIPVSVYIPYTYGSSKQVLSIQD</sequence>